<evidence type="ECO:0000256" key="1">
    <source>
        <dbReference type="ARBA" id="ARBA00022801"/>
    </source>
</evidence>
<sequence>MRILFLLAGVTATTAAYVKGKAFDRFITIWLENQDFSKVSENADIVDLHKEGVSLTNYYGLTHPSQPNYIASICGDYFGLNHDDLIKIPSNVTTVVDLFEARNIEWKGYFESIPGPGYMGEWGTDKADGGWDYVRKHNPFVSFDRIRQNGTRLAQLQSFKSFQRDVAANKLPQYAHLSPNMLNDGHNTSLSFATTWTKSFLTPLLANQKFMENTLILLTYDESETYSKPNKIVSLLLGGAVPQKLKGTSDDTVYSHYSILSTLENNFELPTLGRYDAGANVFDLVAAKTGYKNHPLPPPSSPNQPINNSLSYMGFLNNKPNGWLKLPPPNLQLKGAGSMGPERMTKILWITRDKETTPYDGSGILYDGGSGTEESEKAREPVYKAQAPELVPVKGR</sequence>
<keyword evidence="1" id="KW-0378">Hydrolase</keyword>
<reference evidence="5" key="1">
    <citation type="submission" date="2016-03" db="EMBL/GenBank/DDBJ databases">
        <authorList>
            <person name="Guldener U."/>
        </authorList>
    </citation>
    <scope>NUCLEOTIDE SEQUENCE [LARGE SCALE GENOMIC DNA]</scope>
    <source>
        <strain evidence="5">04CH-RAC-A.6.1</strain>
    </source>
</reference>
<dbReference type="GO" id="GO:0009395">
    <property type="term" value="P:phospholipid catabolic process"/>
    <property type="evidence" value="ECO:0007669"/>
    <property type="project" value="TreeGrafter"/>
</dbReference>
<dbReference type="Pfam" id="PF04185">
    <property type="entry name" value="Phosphoesterase"/>
    <property type="match status" value="1"/>
</dbReference>
<organism evidence="4 5">
    <name type="scientific">Rhynchosporium agropyri</name>
    <dbReference type="NCBI Taxonomy" id="914238"/>
    <lineage>
        <taxon>Eukaryota</taxon>
        <taxon>Fungi</taxon>
        <taxon>Dikarya</taxon>
        <taxon>Ascomycota</taxon>
        <taxon>Pezizomycotina</taxon>
        <taxon>Leotiomycetes</taxon>
        <taxon>Helotiales</taxon>
        <taxon>Ploettnerulaceae</taxon>
        <taxon>Rhynchosporium</taxon>
    </lineage>
</organism>
<dbReference type="Gene3D" id="3.40.720.10">
    <property type="entry name" value="Alkaline Phosphatase, subunit A"/>
    <property type="match status" value="1"/>
</dbReference>
<dbReference type="PANTHER" id="PTHR31956:SF15">
    <property type="entry name" value="ACID PHOSPHATASE PHOA"/>
    <property type="match status" value="1"/>
</dbReference>
<protein>
    <submittedName>
        <fullName evidence="4">Related to acid phosphatase Pho610</fullName>
    </submittedName>
</protein>
<dbReference type="AlphaFoldDB" id="A0A1E1L1F4"/>
<dbReference type="PANTHER" id="PTHR31956">
    <property type="entry name" value="NON-SPECIFIC PHOSPHOLIPASE C4-RELATED"/>
    <property type="match status" value="1"/>
</dbReference>
<accession>A0A1E1L1F4</accession>
<feature type="chain" id="PRO_5012678411" evidence="3">
    <location>
        <begin position="16"/>
        <end position="396"/>
    </location>
</feature>
<evidence type="ECO:0000313" key="4">
    <source>
        <dbReference type="EMBL" id="CZT04312.1"/>
    </source>
</evidence>
<dbReference type="InterPro" id="IPR007312">
    <property type="entry name" value="Phosphoesterase"/>
</dbReference>
<keyword evidence="5" id="KW-1185">Reference proteome</keyword>
<name>A0A1E1L1F4_9HELO</name>
<dbReference type="EMBL" id="FJUX01000068">
    <property type="protein sequence ID" value="CZT04312.1"/>
    <property type="molecule type" value="Genomic_DNA"/>
</dbReference>
<feature type="signal peptide" evidence="3">
    <location>
        <begin position="1"/>
        <end position="15"/>
    </location>
</feature>
<dbReference type="Proteomes" id="UP000178912">
    <property type="component" value="Unassembled WGS sequence"/>
</dbReference>
<evidence type="ECO:0000313" key="5">
    <source>
        <dbReference type="Proteomes" id="UP000178912"/>
    </source>
</evidence>
<evidence type="ECO:0000256" key="2">
    <source>
        <dbReference type="SAM" id="MobiDB-lite"/>
    </source>
</evidence>
<keyword evidence="3" id="KW-0732">Signal</keyword>
<dbReference type="OrthoDB" id="5135119at2759"/>
<feature type="region of interest" description="Disordered" evidence="2">
    <location>
        <begin position="360"/>
        <end position="381"/>
    </location>
</feature>
<dbReference type="GO" id="GO:0016788">
    <property type="term" value="F:hydrolase activity, acting on ester bonds"/>
    <property type="evidence" value="ECO:0007669"/>
    <property type="project" value="InterPro"/>
</dbReference>
<evidence type="ECO:0000256" key="3">
    <source>
        <dbReference type="SAM" id="SignalP"/>
    </source>
</evidence>
<proteinExistence type="predicted"/>
<gene>
    <name evidence="4" type="ORF">RAG0_10812</name>
</gene>
<dbReference type="InterPro" id="IPR017850">
    <property type="entry name" value="Alkaline_phosphatase_core_sf"/>
</dbReference>
<dbReference type="FunFam" id="3.40.720.10:FF:000064">
    <property type="entry name" value="Probable acid phosphatase Pho610"/>
    <property type="match status" value="1"/>
</dbReference>